<evidence type="ECO:0000256" key="7">
    <source>
        <dbReference type="SAM" id="MobiDB-lite"/>
    </source>
</evidence>
<dbReference type="InterPro" id="IPR024128">
    <property type="entry name" value="T-cell_CD3_zeta"/>
</dbReference>
<protein>
    <recommendedName>
        <fullName evidence="11">T-cell surface glycoprotein CD3 zeta chain</fullName>
    </recommendedName>
</protein>
<evidence type="ECO:0000256" key="1">
    <source>
        <dbReference type="ARBA" id="ARBA00004251"/>
    </source>
</evidence>
<dbReference type="GeneTree" id="ENSGT00940000177133"/>
<name>A0A8C7ZV02_9TELE</name>
<dbReference type="Ensembl" id="ENSOSIT00000048911.1">
    <property type="protein sequence ID" value="ENSOSIP00000046538.1"/>
    <property type="gene ID" value="ENSOSIG00000022037.1"/>
</dbReference>
<dbReference type="GO" id="GO:0098797">
    <property type="term" value="C:plasma membrane protein complex"/>
    <property type="evidence" value="ECO:0007669"/>
    <property type="project" value="UniProtKB-ARBA"/>
</dbReference>
<evidence type="ECO:0000256" key="6">
    <source>
        <dbReference type="ARBA" id="ARBA00023170"/>
    </source>
</evidence>
<evidence type="ECO:0000256" key="4">
    <source>
        <dbReference type="ARBA" id="ARBA00022859"/>
    </source>
</evidence>
<dbReference type="AlphaFoldDB" id="A0A8C7ZV02"/>
<organism evidence="9 10">
    <name type="scientific">Oryzias sinensis</name>
    <name type="common">Chinese medaka</name>
    <dbReference type="NCBI Taxonomy" id="183150"/>
    <lineage>
        <taxon>Eukaryota</taxon>
        <taxon>Metazoa</taxon>
        <taxon>Chordata</taxon>
        <taxon>Craniata</taxon>
        <taxon>Vertebrata</taxon>
        <taxon>Euteleostomi</taxon>
        <taxon>Actinopterygii</taxon>
        <taxon>Neopterygii</taxon>
        <taxon>Teleostei</taxon>
        <taxon>Neoteleostei</taxon>
        <taxon>Acanthomorphata</taxon>
        <taxon>Ovalentaria</taxon>
        <taxon>Atherinomorphae</taxon>
        <taxon>Beloniformes</taxon>
        <taxon>Adrianichthyidae</taxon>
        <taxon>Oryziinae</taxon>
        <taxon>Oryzias</taxon>
    </lineage>
</organism>
<keyword evidence="3" id="KW-0597">Phosphoprotein</keyword>
<evidence type="ECO:0008006" key="11">
    <source>
        <dbReference type="Google" id="ProtNLM"/>
    </source>
</evidence>
<keyword evidence="6" id="KW-0675">Receptor</keyword>
<evidence type="ECO:0000313" key="9">
    <source>
        <dbReference type="Ensembl" id="ENSOSIP00000046538.1"/>
    </source>
</evidence>
<dbReference type="Proteomes" id="UP000694383">
    <property type="component" value="Unplaced"/>
</dbReference>
<keyword evidence="8" id="KW-0812">Transmembrane</keyword>
<accession>A0A8C7ZV02</accession>
<evidence type="ECO:0000313" key="10">
    <source>
        <dbReference type="Proteomes" id="UP000694383"/>
    </source>
</evidence>
<comment type="subcellular location">
    <subcellularLocation>
        <location evidence="1">Cell membrane</location>
        <topology evidence="1">Single-pass type I membrane protein</topology>
    </subcellularLocation>
</comment>
<evidence type="ECO:0000256" key="5">
    <source>
        <dbReference type="ARBA" id="ARBA00023130"/>
    </source>
</evidence>
<dbReference type="Pfam" id="PF11628">
    <property type="entry name" value="TCR_zetazeta"/>
    <property type="match status" value="1"/>
</dbReference>
<dbReference type="GO" id="GO:0002250">
    <property type="term" value="P:adaptive immune response"/>
    <property type="evidence" value="ECO:0007669"/>
    <property type="project" value="UniProtKB-KW"/>
</dbReference>
<evidence type="ECO:0000256" key="8">
    <source>
        <dbReference type="SAM" id="Phobius"/>
    </source>
</evidence>
<dbReference type="PANTHER" id="PTHR10035:SF2">
    <property type="entry name" value="T-CELL SURFACE GLYCOPROTEIN CD3 ZETA CHAIN"/>
    <property type="match status" value="1"/>
</dbReference>
<sequence length="124" mass="14370">MDLQSWDSSPPTHHSHLSAFPPETTMLTDPRLCYILDGFLGLYGLIITGMFIKEKFFRTKVKISDEMEFSVSLFPLMLLGQDRDEYRELPVKERPRRNEQVYQDLSAASRDTYDALQVQALPAR</sequence>
<keyword evidence="2" id="KW-1003">Cell membrane</keyword>
<evidence type="ECO:0000256" key="2">
    <source>
        <dbReference type="ARBA" id="ARBA00022475"/>
    </source>
</evidence>
<reference evidence="9" key="2">
    <citation type="submission" date="2025-09" db="UniProtKB">
        <authorList>
            <consortium name="Ensembl"/>
        </authorList>
    </citation>
    <scope>IDENTIFICATION</scope>
</reference>
<keyword evidence="4" id="KW-0391">Immunity</keyword>
<dbReference type="InterPro" id="IPR021663">
    <property type="entry name" value="CD3_zeta/IgE_Fc_rcpt_gamma"/>
</dbReference>
<dbReference type="PANTHER" id="PTHR10035">
    <property type="entry name" value="T-CELL SURFACE GLYCOPROTEIN CD3 ZETA CHAIN"/>
    <property type="match status" value="1"/>
</dbReference>
<proteinExistence type="predicted"/>
<evidence type="ECO:0000256" key="3">
    <source>
        <dbReference type="ARBA" id="ARBA00022553"/>
    </source>
</evidence>
<keyword evidence="10" id="KW-1185">Reference proteome</keyword>
<feature type="compositionally biased region" description="Polar residues" evidence="7">
    <location>
        <begin position="1"/>
        <end position="12"/>
    </location>
</feature>
<keyword evidence="8" id="KW-0472">Membrane</keyword>
<reference evidence="9" key="1">
    <citation type="submission" date="2025-08" db="UniProtKB">
        <authorList>
            <consortium name="Ensembl"/>
        </authorList>
    </citation>
    <scope>IDENTIFICATION</scope>
</reference>
<feature type="transmembrane region" description="Helical" evidence="8">
    <location>
        <begin position="34"/>
        <end position="52"/>
    </location>
</feature>
<feature type="region of interest" description="Disordered" evidence="7">
    <location>
        <begin position="1"/>
        <end position="21"/>
    </location>
</feature>
<keyword evidence="8" id="KW-1133">Transmembrane helix</keyword>
<keyword evidence="5" id="KW-1064">Adaptive immunity</keyword>